<keyword evidence="4" id="KW-0690">Ribosome biogenesis</keyword>
<organism evidence="7 8">
    <name type="scientific">Steroidobacter agaridevorans</name>
    <dbReference type="NCBI Taxonomy" id="2695856"/>
    <lineage>
        <taxon>Bacteria</taxon>
        <taxon>Pseudomonadati</taxon>
        <taxon>Pseudomonadota</taxon>
        <taxon>Gammaproteobacteria</taxon>
        <taxon>Steroidobacterales</taxon>
        <taxon>Steroidobacteraceae</taxon>
        <taxon>Steroidobacter</taxon>
    </lineage>
</organism>
<feature type="compositionally biased region" description="Acidic residues" evidence="6">
    <location>
        <begin position="155"/>
        <end position="165"/>
    </location>
</feature>
<dbReference type="AlphaFoldDB" id="A0A829YC37"/>
<dbReference type="RefSeq" id="WP_161812459.1">
    <property type="nucleotide sequence ID" value="NZ_BLJN01000002.1"/>
</dbReference>
<comment type="caution">
    <text evidence="7">The sequence shown here is derived from an EMBL/GenBank/DDBJ whole genome shotgun (WGS) entry which is preliminary data.</text>
</comment>
<accession>A0A829YC37</accession>
<evidence type="ECO:0000256" key="3">
    <source>
        <dbReference type="ARBA" id="ARBA00015716"/>
    </source>
</evidence>
<dbReference type="GO" id="GO:0005829">
    <property type="term" value="C:cytosol"/>
    <property type="evidence" value="ECO:0007669"/>
    <property type="project" value="TreeGrafter"/>
</dbReference>
<comment type="function">
    <text evidence="1">Plays a role in synthesis, processing and/or stability of 23S rRNA.</text>
</comment>
<evidence type="ECO:0000256" key="1">
    <source>
        <dbReference type="ARBA" id="ARBA00002868"/>
    </source>
</evidence>
<dbReference type="EMBL" id="BLJN01000002">
    <property type="protein sequence ID" value="GFE80829.1"/>
    <property type="molecule type" value="Genomic_DNA"/>
</dbReference>
<proteinExistence type="inferred from homology"/>
<dbReference type="InterPro" id="IPR003772">
    <property type="entry name" value="YceD"/>
</dbReference>
<dbReference type="PANTHER" id="PTHR38099">
    <property type="entry name" value="LARGE RIBOSOMAL RNA SUBUNIT ACCUMULATION PROTEIN YCED"/>
    <property type="match status" value="1"/>
</dbReference>
<dbReference type="Pfam" id="PF02620">
    <property type="entry name" value="YceD"/>
    <property type="match status" value="1"/>
</dbReference>
<name>A0A829YC37_9GAMM</name>
<evidence type="ECO:0000256" key="2">
    <source>
        <dbReference type="ARBA" id="ARBA00010740"/>
    </source>
</evidence>
<dbReference type="GO" id="GO:0042254">
    <property type="term" value="P:ribosome biogenesis"/>
    <property type="evidence" value="ECO:0007669"/>
    <property type="project" value="UniProtKB-KW"/>
</dbReference>
<dbReference type="InterPro" id="IPR039255">
    <property type="entry name" value="YceD_bac"/>
</dbReference>
<comment type="similarity">
    <text evidence="2">Belongs to the DUF177 domain family.</text>
</comment>
<evidence type="ECO:0000256" key="4">
    <source>
        <dbReference type="ARBA" id="ARBA00022517"/>
    </source>
</evidence>
<gene>
    <name evidence="7" type="ORF">GCM10011487_28290</name>
</gene>
<evidence type="ECO:0000256" key="6">
    <source>
        <dbReference type="SAM" id="MobiDB-lite"/>
    </source>
</evidence>
<evidence type="ECO:0000313" key="8">
    <source>
        <dbReference type="Proteomes" id="UP000445000"/>
    </source>
</evidence>
<feature type="region of interest" description="Disordered" evidence="6">
    <location>
        <begin position="145"/>
        <end position="185"/>
    </location>
</feature>
<keyword evidence="8" id="KW-1185">Reference proteome</keyword>
<sequence>MPRPPAVPADKIVDAEVCARAGSTIARRFSAAELPRLREAGGQDGSWIEAEFQFSEFDGKPAVAGELQGTVVLTCQRCMRPVDIALDDTFQVILVDAERSDEPGGYEPVVVKASRLDLAWLAEEQALLALPLVPMHESEDCGAEMAAGEIASTEEREDDAEDAEDAAGATTHQPFQNLRDLLRKQ</sequence>
<protein>
    <recommendedName>
        <fullName evidence="3">Large ribosomal RNA subunit accumulation protein YceD</fullName>
    </recommendedName>
    <alternativeName>
        <fullName evidence="5">23S rRNA accumulation protein YceD</fullName>
    </alternativeName>
</protein>
<evidence type="ECO:0000256" key="5">
    <source>
        <dbReference type="ARBA" id="ARBA00031841"/>
    </source>
</evidence>
<evidence type="ECO:0000313" key="7">
    <source>
        <dbReference type="EMBL" id="GFE80829.1"/>
    </source>
</evidence>
<dbReference type="PANTHER" id="PTHR38099:SF1">
    <property type="entry name" value="LARGE RIBOSOMAL RNA SUBUNIT ACCUMULATION PROTEIN YCED"/>
    <property type="match status" value="1"/>
</dbReference>
<dbReference type="Proteomes" id="UP000445000">
    <property type="component" value="Unassembled WGS sequence"/>
</dbReference>
<reference evidence="8" key="1">
    <citation type="submission" date="2020-01" db="EMBL/GenBank/DDBJ databases">
        <title>'Steroidobacter agaridevorans' sp. nov., agar-degrading bacteria isolated from rhizosphere soils.</title>
        <authorList>
            <person name="Ikenaga M."/>
            <person name="Kataoka M."/>
            <person name="Murouchi A."/>
            <person name="Katsuragi S."/>
            <person name="Sakai M."/>
        </authorList>
    </citation>
    <scope>NUCLEOTIDE SEQUENCE [LARGE SCALE GENOMIC DNA]</scope>
    <source>
        <strain evidence="8">YU21-B</strain>
    </source>
</reference>